<dbReference type="KEGG" id="vg:40526987"/>
<dbReference type="EMBL" id="MF375894">
    <property type="protein sequence ID" value="AUV65314.1"/>
    <property type="molecule type" value="Genomic_DNA"/>
</dbReference>
<dbReference type="Proteomes" id="UP000297194">
    <property type="component" value="Segment"/>
</dbReference>
<name>A0A2K9VS95_9ABAC</name>
<proteinExistence type="predicted"/>
<accession>A0A2K9VS95</accession>
<dbReference type="RefSeq" id="YP_009666707.1">
    <property type="nucleotide sequence ID" value="NC_043530.1"/>
</dbReference>
<evidence type="ECO:0008006" key="3">
    <source>
        <dbReference type="Google" id="ProtNLM"/>
    </source>
</evidence>
<reference evidence="1" key="1">
    <citation type="journal article" date="2017" name="Virus Genes">
        <title>The complete genome sequence of a third distinct baculovirus isolated from the true armyworm, Mythimna unipuncta, contains two copies of the lef-7 gene.</title>
        <authorList>
            <person name="Harrison R.L."/>
            <person name="Mowery J.D."/>
            <person name="Rowley D.L."/>
            <person name="Bauchan G.R."/>
            <person name="Theilmann D.A."/>
            <person name="Rohrmann G.F."/>
            <person name="Erlandson M.A."/>
        </authorList>
    </citation>
    <scope>NUCLEOTIDE SEQUENCE [LARGE SCALE GENOMIC DNA]</scope>
    <source>
        <strain evidence="1">#7</strain>
    </source>
</reference>
<protein>
    <recommendedName>
        <fullName evidence="3">Ac18-like protein</fullName>
    </recommendedName>
</protein>
<dbReference type="Pfam" id="PF07134">
    <property type="entry name" value="AcMNPV_Orf18"/>
    <property type="match status" value="1"/>
</dbReference>
<evidence type="ECO:0000313" key="2">
    <source>
        <dbReference type="Proteomes" id="UP000297194"/>
    </source>
</evidence>
<keyword evidence="2" id="KW-1185">Reference proteome</keyword>
<dbReference type="GeneID" id="40526987"/>
<evidence type="ECO:0000313" key="1">
    <source>
        <dbReference type="EMBL" id="AUV65314.1"/>
    </source>
</evidence>
<dbReference type="InterPro" id="IPR010785">
    <property type="entry name" value="AcMNPV_AC18"/>
</dbReference>
<organism evidence="1 2">
    <name type="scientific">Mythimna unipuncta nucleopolyhedrovirus</name>
    <dbReference type="NCBI Taxonomy" id="447897"/>
    <lineage>
        <taxon>Viruses</taxon>
        <taxon>Viruses incertae sedis</taxon>
        <taxon>Naldaviricetes</taxon>
        <taxon>Lefavirales</taxon>
        <taxon>Baculoviridae</taxon>
        <taxon>Alphabaculovirus</taxon>
    </lineage>
</organism>
<sequence>MESLLQRLFVDKTIPYISKKHINDELGENVLRRTDQSFHRDVLKQTIEALDTLCVVKGGAAIAAHSASKTAEASTSLTDIDVEVYVDDDRANVNNLNSFVALTRLETQLRKVCSEYYEKIDECLGDVDLNCLINNIVCGGGGVGDDNNDNVIIFKSYVNEAVKVSAGAVRFTLNRKMPFKSTVSLVNEDYFLVRYSFNVHMKSDNGIMWLYKSHNRIQSLDYFPFDVYFLDVSVKRSPMPFTDAYSLTNLFGIGVYVEDLKFLIADQIECLMFNVFNRVWHKIQVRTARLKTLLKLYNNSSPTIEERQRYRRILIGGDGIADDDEPNKRYGVRDVKQLLYAVGPLGAQLLIELYFANRFHNSIDQVTHQINFPYHRWDGRFFSKCWKCFLDILNRLYNLGYDIQK</sequence>